<dbReference type="AlphaFoldDB" id="A0A5R9J7V0"/>
<evidence type="ECO:0000313" key="2">
    <source>
        <dbReference type="EMBL" id="TLU73675.1"/>
    </source>
</evidence>
<keyword evidence="3" id="KW-1185">Reference proteome</keyword>
<keyword evidence="1" id="KW-0732">Signal</keyword>
<dbReference type="EMBL" id="VCDI01000001">
    <property type="protein sequence ID" value="TLU73675.1"/>
    <property type="molecule type" value="Genomic_DNA"/>
</dbReference>
<protein>
    <submittedName>
        <fullName evidence="2">Uncharacterized protein</fullName>
    </submittedName>
</protein>
<organism evidence="2 3">
    <name type="scientific">Lichenicoccus roseus</name>
    <dbReference type="NCBI Taxonomy" id="2683649"/>
    <lineage>
        <taxon>Bacteria</taxon>
        <taxon>Pseudomonadati</taxon>
        <taxon>Pseudomonadota</taxon>
        <taxon>Alphaproteobacteria</taxon>
        <taxon>Acetobacterales</taxon>
        <taxon>Acetobacteraceae</taxon>
        <taxon>Lichenicoccus</taxon>
    </lineage>
</organism>
<sequence>MRGGWLLALLPLLAPAFAPVPARAALFGPDGLDPAFCKTPSVRQTVVYVDDMMMVDGQTDWARKLAVKLRATLSPGERVTVVRLSPANGQSSEIWTACWPAYTAAQKADIAGQSFLFSRNPLSGIGDQQKFFLGAMGAALTTIYQQSKRPADVVRINAGDPPHKDIIRALASDEGRFAASRVTLRAIVYSDMSEDSDLGEVIPKPGAAPEASPDLGGLGQKLGTYLRRSVFYAYGVGADVDGDPAFGEQARGFWTQALHGMAATLGGMGADLNVPNLLPVASYDVPVTLTMDNQALDGRLSLLTDQDGALVDSWLGISRLGSTGLDGNFRCETGAGCRLDATTSSGLATNAASEHVTLRGPAQGPMNGELGVKAQGMLFKLHADPRS</sequence>
<feature type="chain" id="PRO_5024465653" evidence="1">
    <location>
        <begin position="25"/>
        <end position="387"/>
    </location>
</feature>
<comment type="caution">
    <text evidence="2">The sequence shown here is derived from an EMBL/GenBank/DDBJ whole genome shotgun (WGS) entry which is preliminary data.</text>
</comment>
<dbReference type="OrthoDB" id="7263460at2"/>
<accession>A0A5R9J7V0</accession>
<evidence type="ECO:0000313" key="3">
    <source>
        <dbReference type="Proteomes" id="UP000305654"/>
    </source>
</evidence>
<feature type="signal peptide" evidence="1">
    <location>
        <begin position="1"/>
        <end position="24"/>
    </location>
</feature>
<dbReference type="RefSeq" id="WP_138323928.1">
    <property type="nucleotide sequence ID" value="NZ_VCDI01000001.1"/>
</dbReference>
<gene>
    <name evidence="2" type="ORF">FE263_00070</name>
</gene>
<name>A0A5R9J7V0_9PROT</name>
<evidence type="ECO:0000256" key="1">
    <source>
        <dbReference type="SAM" id="SignalP"/>
    </source>
</evidence>
<proteinExistence type="predicted"/>
<dbReference type="Proteomes" id="UP000305654">
    <property type="component" value="Unassembled WGS sequence"/>
</dbReference>
<reference evidence="2 3" key="1">
    <citation type="submission" date="2019-05" db="EMBL/GenBank/DDBJ databases">
        <authorList>
            <person name="Pankratov T."/>
            <person name="Grouzdev D."/>
        </authorList>
    </citation>
    <scope>NUCLEOTIDE SEQUENCE [LARGE SCALE GENOMIC DNA]</scope>
    <source>
        <strain evidence="2 3">KEBCLARHB70R</strain>
    </source>
</reference>